<dbReference type="RefSeq" id="WP_013386464.1">
    <property type="nucleotide sequence ID" value="NC_014632.1"/>
</dbReference>
<dbReference type="HOGENOM" id="CLU_127162_4_0_0"/>
<keyword evidence="1" id="KW-0694">RNA-binding</keyword>
<dbReference type="Proteomes" id="UP000006875">
    <property type="component" value="Chromosome"/>
</dbReference>
<dbReference type="Pfam" id="PF13275">
    <property type="entry name" value="S4_2"/>
    <property type="match status" value="1"/>
</dbReference>
<evidence type="ECO:0000313" key="3">
    <source>
        <dbReference type="Proteomes" id="UP000006875"/>
    </source>
</evidence>
<dbReference type="STRING" id="572544.Ilyop_0002"/>
<name>E3H633_ILYPC</name>
<dbReference type="SUPFAM" id="SSF55174">
    <property type="entry name" value="Alpha-L RNA-binding motif"/>
    <property type="match status" value="1"/>
</dbReference>
<accession>E3H633</accession>
<dbReference type="CDD" id="cd00165">
    <property type="entry name" value="S4"/>
    <property type="match status" value="1"/>
</dbReference>
<reference evidence="2 3" key="1">
    <citation type="journal article" date="2010" name="Stand. Genomic Sci.">
        <title>Complete genome sequence of Ilyobacter polytropus type strain (CuHbu1).</title>
        <authorList>
            <person name="Sikorski J."/>
            <person name="Chertkov O."/>
            <person name="Lapidus A."/>
            <person name="Nolan M."/>
            <person name="Lucas S."/>
            <person name="Del Rio T.G."/>
            <person name="Tice H."/>
            <person name="Cheng J.F."/>
            <person name="Tapia R."/>
            <person name="Han C."/>
            <person name="Goodwin L."/>
            <person name="Pitluck S."/>
            <person name="Liolios K."/>
            <person name="Ivanova N."/>
            <person name="Mavromatis K."/>
            <person name="Mikhailova N."/>
            <person name="Pati A."/>
            <person name="Chen A."/>
            <person name="Palaniappan K."/>
            <person name="Land M."/>
            <person name="Hauser L."/>
            <person name="Chang Y.J."/>
            <person name="Jeffries C.D."/>
            <person name="Brambilla E."/>
            <person name="Yasawong M."/>
            <person name="Rohde M."/>
            <person name="Pukall R."/>
            <person name="Spring S."/>
            <person name="Goker M."/>
            <person name="Woyke T."/>
            <person name="Bristow J."/>
            <person name="Eisen J.A."/>
            <person name="Markowitz V."/>
            <person name="Hugenholtz P."/>
            <person name="Kyrpides N.C."/>
            <person name="Klenk H.P."/>
        </authorList>
    </citation>
    <scope>NUCLEOTIDE SEQUENCE [LARGE SCALE GENOMIC DNA]</scope>
    <source>
        <strain evidence="3">ATCC 51220 / DSM 2926 / LMG 16218 / CuHBu1</strain>
    </source>
</reference>
<dbReference type="OrthoDB" id="9811532at2"/>
<keyword evidence="3" id="KW-1185">Reference proteome</keyword>
<sequence length="68" mass="7767">MKKVKITSEFIKLDQFLKWADVTSSGVEAKYMVQDGEVTVNGEPEERRGRKLYPGDTVEVMGKKFIVE</sequence>
<evidence type="ECO:0000256" key="1">
    <source>
        <dbReference type="PROSITE-ProRule" id="PRU00182"/>
    </source>
</evidence>
<dbReference type="GO" id="GO:0003723">
    <property type="term" value="F:RNA binding"/>
    <property type="evidence" value="ECO:0007669"/>
    <property type="project" value="UniProtKB-KW"/>
</dbReference>
<evidence type="ECO:0000313" key="2">
    <source>
        <dbReference type="EMBL" id="ADO81792.1"/>
    </source>
</evidence>
<dbReference type="eggNOG" id="COG2501">
    <property type="taxonomic scope" value="Bacteria"/>
</dbReference>
<dbReference type="EMBL" id="CP002281">
    <property type="protein sequence ID" value="ADO81792.1"/>
    <property type="molecule type" value="Genomic_DNA"/>
</dbReference>
<dbReference type="NCBIfam" id="TIGR02988">
    <property type="entry name" value="YaaA_near_RecF"/>
    <property type="match status" value="1"/>
</dbReference>
<dbReference type="AlphaFoldDB" id="E3H633"/>
<dbReference type="InterPro" id="IPR036986">
    <property type="entry name" value="S4_RNA-bd_sf"/>
</dbReference>
<dbReference type="PROSITE" id="PS50889">
    <property type="entry name" value="S4"/>
    <property type="match status" value="1"/>
</dbReference>
<proteinExistence type="predicted"/>
<protein>
    <submittedName>
        <fullName evidence="2">S4 domain protein YaaA</fullName>
    </submittedName>
</protein>
<dbReference type="InterPro" id="IPR014330">
    <property type="entry name" value="RNA-bd_S4-rel_YaaA"/>
</dbReference>
<dbReference type="KEGG" id="ipo:Ilyop_0002"/>
<gene>
    <name evidence="2" type="ordered locus">Ilyop_0002</name>
</gene>
<organism evidence="2 3">
    <name type="scientific">Ilyobacter polytropus (strain ATCC 51220 / DSM 2926 / LMG 16218 / CuHBu1)</name>
    <dbReference type="NCBI Taxonomy" id="572544"/>
    <lineage>
        <taxon>Bacteria</taxon>
        <taxon>Fusobacteriati</taxon>
        <taxon>Fusobacteriota</taxon>
        <taxon>Fusobacteriia</taxon>
        <taxon>Fusobacteriales</taxon>
        <taxon>Fusobacteriaceae</taxon>
        <taxon>Ilyobacter</taxon>
    </lineage>
</organism>
<dbReference type="Gene3D" id="3.10.290.10">
    <property type="entry name" value="RNA-binding S4 domain"/>
    <property type="match status" value="1"/>
</dbReference>